<name>A0AAW7ZGC3_9FIRM</name>
<dbReference type="SMART" id="SM00858">
    <property type="entry name" value="SAF"/>
    <property type="match status" value="1"/>
</dbReference>
<dbReference type="Pfam" id="PF08666">
    <property type="entry name" value="SAF"/>
    <property type="match status" value="1"/>
</dbReference>
<keyword evidence="4" id="KW-1185">Reference proteome</keyword>
<evidence type="ECO:0000259" key="2">
    <source>
        <dbReference type="SMART" id="SM00858"/>
    </source>
</evidence>
<dbReference type="PANTHER" id="PTHR30536">
    <property type="entry name" value="ALTRONATE/GALACTARATE DEHYDRATASE"/>
    <property type="match status" value="1"/>
</dbReference>
<dbReference type="PANTHER" id="PTHR30536:SF5">
    <property type="entry name" value="ALTRONATE DEHYDRATASE"/>
    <property type="match status" value="1"/>
</dbReference>
<reference evidence="3" key="1">
    <citation type="journal article" date="2023" name="J. Hazard. Mater.">
        <title>Anaerobic biodegradation of pyrene and benzo[a]pyrene by a new sulfate-reducing Desulforamulus aquiferis strain DSA.</title>
        <authorList>
            <person name="Zhang Z."/>
            <person name="Sun J."/>
            <person name="Gong X."/>
            <person name="Wang C."/>
            <person name="Wang H."/>
        </authorList>
    </citation>
    <scope>NUCLEOTIDE SEQUENCE</scope>
    <source>
        <strain evidence="3">DSA</strain>
    </source>
</reference>
<dbReference type="AlphaFoldDB" id="A0AAW7ZGC3"/>
<accession>A0AAW7ZGC3</accession>
<evidence type="ECO:0000256" key="1">
    <source>
        <dbReference type="ARBA" id="ARBA00023239"/>
    </source>
</evidence>
<feature type="domain" description="SAF" evidence="2">
    <location>
        <begin position="11"/>
        <end position="88"/>
    </location>
</feature>
<keyword evidence="1" id="KW-0456">Lyase</keyword>
<dbReference type="EMBL" id="JARPTC010000021">
    <property type="protein sequence ID" value="MDO7788308.1"/>
    <property type="molecule type" value="Genomic_DNA"/>
</dbReference>
<dbReference type="InterPro" id="IPR044144">
    <property type="entry name" value="SAF_UxaA/GarD"/>
</dbReference>
<protein>
    <submittedName>
        <fullName evidence="3">UxaA family hydrolase</fullName>
    </submittedName>
</protein>
<evidence type="ECO:0000313" key="3">
    <source>
        <dbReference type="EMBL" id="MDO7788308.1"/>
    </source>
</evidence>
<gene>
    <name evidence="3" type="ORF">P6N53_13865</name>
</gene>
<dbReference type="InterPro" id="IPR013974">
    <property type="entry name" value="SAF"/>
</dbReference>
<dbReference type="CDD" id="cd11613">
    <property type="entry name" value="SAF_AH_GD"/>
    <property type="match status" value="1"/>
</dbReference>
<proteinExistence type="predicted"/>
<reference evidence="3" key="2">
    <citation type="submission" date="2023-03" db="EMBL/GenBank/DDBJ databases">
        <authorList>
            <person name="Zhang Z."/>
        </authorList>
    </citation>
    <scope>NUCLEOTIDE SEQUENCE</scope>
    <source>
        <strain evidence="3">DSA</strain>
    </source>
</reference>
<organism evidence="3 4">
    <name type="scientific">Desulforamulus aquiferis</name>
    <dbReference type="NCBI Taxonomy" id="1397668"/>
    <lineage>
        <taxon>Bacteria</taxon>
        <taxon>Bacillati</taxon>
        <taxon>Bacillota</taxon>
        <taxon>Clostridia</taxon>
        <taxon>Eubacteriales</taxon>
        <taxon>Peptococcaceae</taxon>
        <taxon>Desulforamulus</taxon>
    </lineage>
</organism>
<comment type="caution">
    <text evidence="3">The sequence shown here is derived from an EMBL/GenBank/DDBJ whole genome shotgun (WGS) entry which is preliminary data.</text>
</comment>
<sequence length="92" mass="10206">MIKFLIHDEQDMVGVAVADIKTGEAVIGKIQDSDKTVEIKSVSDIPLGHKIALRDMAAGERVIKYHVPIGKTVQAIKVGEHVHTHNLKTERW</sequence>
<dbReference type="InterPro" id="IPR052172">
    <property type="entry name" value="UxaA_altronate/galactarate_dh"/>
</dbReference>
<dbReference type="Proteomes" id="UP001172911">
    <property type="component" value="Unassembled WGS sequence"/>
</dbReference>
<dbReference type="GO" id="GO:0016787">
    <property type="term" value="F:hydrolase activity"/>
    <property type="evidence" value="ECO:0007669"/>
    <property type="project" value="UniProtKB-KW"/>
</dbReference>
<keyword evidence="3" id="KW-0378">Hydrolase</keyword>
<dbReference type="RefSeq" id="WP_304544136.1">
    <property type="nucleotide sequence ID" value="NZ_JARPTC010000021.1"/>
</dbReference>
<evidence type="ECO:0000313" key="4">
    <source>
        <dbReference type="Proteomes" id="UP001172911"/>
    </source>
</evidence>
<dbReference type="Gene3D" id="2.30.130.110">
    <property type="match status" value="1"/>
</dbReference>
<dbReference type="GO" id="GO:0016829">
    <property type="term" value="F:lyase activity"/>
    <property type="evidence" value="ECO:0007669"/>
    <property type="project" value="UniProtKB-KW"/>
</dbReference>
<dbReference type="GO" id="GO:0019698">
    <property type="term" value="P:D-galacturonate catabolic process"/>
    <property type="evidence" value="ECO:0007669"/>
    <property type="project" value="TreeGrafter"/>
</dbReference>